<dbReference type="Proteomes" id="UP001485459">
    <property type="component" value="Chromosome"/>
</dbReference>
<protein>
    <submittedName>
        <fullName evidence="2">Uncharacterized protein</fullName>
    </submittedName>
</protein>
<name>A0ABZ2YQE9_9BACT</name>
<organism evidence="2 3">
    <name type="scientific">Chitinophaga pollutisoli</name>
    <dbReference type="NCBI Taxonomy" id="3133966"/>
    <lineage>
        <taxon>Bacteria</taxon>
        <taxon>Pseudomonadati</taxon>
        <taxon>Bacteroidota</taxon>
        <taxon>Chitinophagia</taxon>
        <taxon>Chitinophagales</taxon>
        <taxon>Chitinophagaceae</taxon>
        <taxon>Chitinophaga</taxon>
    </lineage>
</organism>
<keyword evidence="1" id="KW-1133">Transmembrane helix</keyword>
<keyword evidence="1" id="KW-0812">Transmembrane</keyword>
<sequence length="63" mass="7151">MKKVIVSLLILSSLLLGTSILFKINHWPEADLLMTIGIYVWPVFGGSLLGMMFMMLQKQTPRQ</sequence>
<keyword evidence="3" id="KW-1185">Reference proteome</keyword>
<dbReference type="EMBL" id="CP149822">
    <property type="protein sequence ID" value="WZN41678.1"/>
    <property type="molecule type" value="Genomic_DNA"/>
</dbReference>
<proteinExistence type="predicted"/>
<evidence type="ECO:0000313" key="2">
    <source>
        <dbReference type="EMBL" id="WZN41678.1"/>
    </source>
</evidence>
<evidence type="ECO:0000256" key="1">
    <source>
        <dbReference type="SAM" id="Phobius"/>
    </source>
</evidence>
<feature type="transmembrane region" description="Helical" evidence="1">
    <location>
        <begin position="32"/>
        <end position="56"/>
    </location>
</feature>
<keyword evidence="1" id="KW-0472">Membrane</keyword>
<reference evidence="3" key="1">
    <citation type="submission" date="2024-03" db="EMBL/GenBank/DDBJ databases">
        <title>Chitinophaga horti sp. nov., isolated from garden soil.</title>
        <authorList>
            <person name="Lee D.S."/>
            <person name="Han D.M."/>
            <person name="Baek J.H."/>
            <person name="Choi D.G."/>
            <person name="Jeon J.H."/>
            <person name="Jeon C.O."/>
        </authorList>
    </citation>
    <scope>NUCLEOTIDE SEQUENCE [LARGE SCALE GENOMIC DNA]</scope>
    <source>
        <strain evidence="3">GPA1</strain>
    </source>
</reference>
<evidence type="ECO:0000313" key="3">
    <source>
        <dbReference type="Proteomes" id="UP001485459"/>
    </source>
</evidence>
<dbReference type="RefSeq" id="WP_341836527.1">
    <property type="nucleotide sequence ID" value="NZ_CP149822.1"/>
</dbReference>
<accession>A0ABZ2YQE9</accession>
<gene>
    <name evidence="2" type="ORF">WJU16_01325</name>
</gene>